<dbReference type="PROSITE" id="PS50222">
    <property type="entry name" value="EF_HAND_2"/>
    <property type="match status" value="1"/>
</dbReference>
<dbReference type="InterPro" id="IPR002048">
    <property type="entry name" value="EF_hand_dom"/>
</dbReference>
<proteinExistence type="predicted"/>
<dbReference type="GeneTree" id="ENSGT00390000007501"/>
<dbReference type="OMA" id="FEMYRFL"/>
<dbReference type="InterPro" id="IPR011992">
    <property type="entry name" value="EF-hand-dom_pair"/>
</dbReference>
<evidence type="ECO:0000259" key="2">
    <source>
        <dbReference type="PROSITE" id="PS50222"/>
    </source>
</evidence>
<accession>A0A4X2JPB8</accession>
<dbReference type="InterPro" id="IPR042798">
    <property type="entry name" value="EFCAB9"/>
</dbReference>
<dbReference type="GO" id="GO:0005509">
    <property type="term" value="F:calcium ion binding"/>
    <property type="evidence" value="ECO:0007669"/>
    <property type="project" value="InterPro"/>
</dbReference>
<dbReference type="PANTHER" id="PTHR47065">
    <property type="entry name" value="EF-HAND CALCIUM-BINDING DOMAIN-CONTAINING PROTEIN 9"/>
    <property type="match status" value="1"/>
</dbReference>
<organism evidence="3 4">
    <name type="scientific">Vombatus ursinus</name>
    <name type="common">Common wombat</name>
    <dbReference type="NCBI Taxonomy" id="29139"/>
    <lineage>
        <taxon>Eukaryota</taxon>
        <taxon>Metazoa</taxon>
        <taxon>Chordata</taxon>
        <taxon>Craniata</taxon>
        <taxon>Vertebrata</taxon>
        <taxon>Euteleostomi</taxon>
        <taxon>Mammalia</taxon>
        <taxon>Metatheria</taxon>
        <taxon>Diprotodontia</taxon>
        <taxon>Vombatidae</taxon>
        <taxon>Vombatus</taxon>
    </lineage>
</organism>
<dbReference type="GO" id="GO:0030317">
    <property type="term" value="P:flagellated sperm motility"/>
    <property type="evidence" value="ECO:0007669"/>
    <property type="project" value="TreeGrafter"/>
</dbReference>
<reference evidence="4" key="1">
    <citation type="submission" date="2018-12" db="EMBL/GenBank/DDBJ databases">
        <authorList>
            <person name="Yazar S."/>
        </authorList>
    </citation>
    <scope>NUCLEOTIDE SEQUENCE [LARGE SCALE GENOMIC DNA]</scope>
</reference>
<name>A0A4X2JPB8_VOMUR</name>
<reference evidence="3" key="3">
    <citation type="submission" date="2025-09" db="UniProtKB">
        <authorList>
            <consortium name="Ensembl"/>
        </authorList>
    </citation>
    <scope>IDENTIFICATION</scope>
</reference>
<evidence type="ECO:0000256" key="1">
    <source>
        <dbReference type="SAM" id="MobiDB-lite"/>
    </source>
</evidence>
<feature type="domain" description="EF-hand" evidence="2">
    <location>
        <begin position="59"/>
        <end position="94"/>
    </location>
</feature>
<dbReference type="Ensembl" id="ENSVURT00010001516.1">
    <property type="protein sequence ID" value="ENSVURP00010001328.1"/>
    <property type="gene ID" value="ENSVURG00010001123.1"/>
</dbReference>
<dbReference type="GO" id="GO:0005737">
    <property type="term" value="C:cytoplasm"/>
    <property type="evidence" value="ECO:0007669"/>
    <property type="project" value="TreeGrafter"/>
</dbReference>
<gene>
    <name evidence="3" type="primary">EFCAB9</name>
</gene>
<dbReference type="Gene3D" id="1.10.238.10">
    <property type="entry name" value="EF-hand"/>
    <property type="match status" value="1"/>
</dbReference>
<reference evidence="3" key="2">
    <citation type="submission" date="2025-08" db="UniProtKB">
        <authorList>
            <consortium name="Ensembl"/>
        </authorList>
    </citation>
    <scope>IDENTIFICATION</scope>
</reference>
<evidence type="ECO:0000313" key="4">
    <source>
        <dbReference type="Proteomes" id="UP000314987"/>
    </source>
</evidence>
<dbReference type="GO" id="GO:0097228">
    <property type="term" value="C:sperm principal piece"/>
    <property type="evidence" value="ECO:0007669"/>
    <property type="project" value="TreeGrafter"/>
</dbReference>
<dbReference type="GO" id="GO:0048240">
    <property type="term" value="P:sperm capacitation"/>
    <property type="evidence" value="ECO:0007669"/>
    <property type="project" value="TreeGrafter"/>
</dbReference>
<dbReference type="STRING" id="29139.ENSVURP00010001328"/>
<feature type="region of interest" description="Disordered" evidence="1">
    <location>
        <begin position="152"/>
        <end position="172"/>
    </location>
</feature>
<sequence>MKVKNGSFLWYLYLDKIYCLLSVRNVKALSEYFQVLDVHKKQALNDVVFYHFLHHVTDLNRNQIMIVFDMLDWNATGEIGFDEFYMLVCVLLSHENHLEERFLYRHSRPVFELLDRDGALRVRLRQFEAFRFLFNFRNQEMKQIFKNFDVTGDEKPSSCPTLSTPRKKRRNKQQVSTVLSALQVSHLILTTTWEGRCYCYPHFTDGETEANSS</sequence>
<dbReference type="SUPFAM" id="SSF47473">
    <property type="entry name" value="EF-hand"/>
    <property type="match status" value="1"/>
</dbReference>
<protein>
    <submittedName>
        <fullName evidence="3">EF-hand calcium binding domain 9</fullName>
    </submittedName>
</protein>
<keyword evidence="4" id="KW-1185">Reference proteome</keyword>
<dbReference type="Proteomes" id="UP000314987">
    <property type="component" value="Unassembled WGS sequence"/>
</dbReference>
<evidence type="ECO:0000313" key="3">
    <source>
        <dbReference type="Ensembl" id="ENSVURP00010001328.1"/>
    </source>
</evidence>
<dbReference type="PANTHER" id="PTHR47065:SF1">
    <property type="entry name" value="EF-HAND CALCIUM-BINDING DOMAIN-CONTAINING PROTEIN 9"/>
    <property type="match status" value="1"/>
</dbReference>
<dbReference type="AlphaFoldDB" id="A0A4X2JPB8"/>
<dbReference type="GO" id="GO:0061891">
    <property type="term" value="F:calcium ion sensor activity"/>
    <property type="evidence" value="ECO:0007669"/>
    <property type="project" value="TreeGrafter"/>
</dbReference>